<evidence type="ECO:0000256" key="5">
    <source>
        <dbReference type="ARBA" id="ARBA00023136"/>
    </source>
</evidence>
<dbReference type="GO" id="GO:0016020">
    <property type="term" value="C:membrane"/>
    <property type="evidence" value="ECO:0007669"/>
    <property type="project" value="UniProtKB-SubCell"/>
</dbReference>
<keyword evidence="5 6" id="KW-0472">Membrane</keyword>
<evidence type="ECO:0000256" key="1">
    <source>
        <dbReference type="ARBA" id="ARBA00004141"/>
    </source>
</evidence>
<accession>A0A9W6WNF3</accession>
<evidence type="ECO:0000259" key="7">
    <source>
        <dbReference type="Pfam" id="PF00005"/>
    </source>
</evidence>
<feature type="domain" description="ABC transporter" evidence="7">
    <location>
        <begin position="146"/>
        <end position="262"/>
    </location>
</feature>
<dbReference type="GO" id="GO:0005524">
    <property type="term" value="F:ATP binding"/>
    <property type="evidence" value="ECO:0007669"/>
    <property type="project" value="InterPro"/>
</dbReference>
<evidence type="ECO:0000313" key="9">
    <source>
        <dbReference type="EMBL" id="GMF11188.1"/>
    </source>
</evidence>
<organism evidence="9 10">
    <name type="scientific">Phytophthora lilii</name>
    <dbReference type="NCBI Taxonomy" id="2077276"/>
    <lineage>
        <taxon>Eukaryota</taxon>
        <taxon>Sar</taxon>
        <taxon>Stramenopiles</taxon>
        <taxon>Oomycota</taxon>
        <taxon>Peronosporomycetes</taxon>
        <taxon>Peronosporales</taxon>
        <taxon>Peronosporaceae</taxon>
        <taxon>Phytophthora</taxon>
    </lineage>
</organism>
<dbReference type="OrthoDB" id="127546at2759"/>
<evidence type="ECO:0000259" key="8">
    <source>
        <dbReference type="Pfam" id="PF01061"/>
    </source>
</evidence>
<evidence type="ECO:0000256" key="4">
    <source>
        <dbReference type="ARBA" id="ARBA00022989"/>
    </source>
</evidence>
<dbReference type="SUPFAM" id="SSF52540">
    <property type="entry name" value="P-loop containing nucleoside triphosphate hydrolases"/>
    <property type="match status" value="1"/>
</dbReference>
<dbReference type="InterPro" id="IPR003439">
    <property type="entry name" value="ABC_transporter-like_ATP-bd"/>
</dbReference>
<sequence>MNVASPIANLSLLLCPLFFGFTITRGHVPVYLIWMYWVSPLAWDIRALAINQYTDPSLTVWMYGATNYCESYGMTMGEYALTSYDVPTERVWIWFGITYAVAVYMCLMAISCFVLEYWRHESHSNIVLDENNNTSGAEALPSSEMNCLRLLKPTRCGQILLNGYPASELVIPRAAGYCEQMDIHSDGSTFREALTFSAFSQGADVPDCEKYESVDESLELLGLRTIADQIIRGSSTEQLKRLTIGVELAAQPSILFKDEPTSGLDVRSAKVIMEEYAR</sequence>
<protein>
    <submittedName>
        <fullName evidence="9">Unnamed protein product</fullName>
    </submittedName>
</protein>
<dbReference type="InterPro" id="IPR013525">
    <property type="entry name" value="ABC2_TM"/>
</dbReference>
<keyword evidence="3 6" id="KW-0812">Transmembrane</keyword>
<keyword evidence="2" id="KW-0813">Transport</keyword>
<evidence type="ECO:0000256" key="3">
    <source>
        <dbReference type="ARBA" id="ARBA00022692"/>
    </source>
</evidence>
<gene>
    <name evidence="9" type="ORF">Plil01_000191800</name>
</gene>
<dbReference type="GO" id="GO:0140359">
    <property type="term" value="F:ABC-type transporter activity"/>
    <property type="evidence" value="ECO:0007669"/>
    <property type="project" value="InterPro"/>
</dbReference>
<dbReference type="Pfam" id="PF01061">
    <property type="entry name" value="ABC2_membrane"/>
    <property type="match status" value="1"/>
</dbReference>
<dbReference type="AlphaFoldDB" id="A0A9W6WNF3"/>
<feature type="transmembrane region" description="Helical" evidence="6">
    <location>
        <begin position="91"/>
        <end position="115"/>
    </location>
</feature>
<keyword evidence="4 6" id="KW-1133">Transmembrane helix</keyword>
<dbReference type="Pfam" id="PF00005">
    <property type="entry name" value="ABC_tran"/>
    <property type="match status" value="1"/>
</dbReference>
<proteinExistence type="predicted"/>
<evidence type="ECO:0000313" key="10">
    <source>
        <dbReference type="Proteomes" id="UP001165083"/>
    </source>
</evidence>
<feature type="domain" description="ABC-2 type transporter transmembrane" evidence="8">
    <location>
        <begin position="2"/>
        <end position="53"/>
    </location>
</feature>
<reference evidence="9" key="1">
    <citation type="submission" date="2023-04" db="EMBL/GenBank/DDBJ databases">
        <title>Phytophthora lilii NBRC 32176.</title>
        <authorList>
            <person name="Ichikawa N."/>
            <person name="Sato H."/>
            <person name="Tonouchi N."/>
        </authorList>
    </citation>
    <scope>NUCLEOTIDE SEQUENCE</scope>
    <source>
        <strain evidence="9">NBRC 32176</strain>
    </source>
</reference>
<comment type="caution">
    <text evidence="9">The sequence shown here is derived from an EMBL/GenBank/DDBJ whole genome shotgun (WGS) entry which is preliminary data.</text>
</comment>
<dbReference type="InterPro" id="IPR027417">
    <property type="entry name" value="P-loop_NTPase"/>
</dbReference>
<dbReference type="PANTHER" id="PTHR19241">
    <property type="entry name" value="ATP-BINDING CASSETTE TRANSPORTER"/>
    <property type="match status" value="1"/>
</dbReference>
<dbReference type="Gene3D" id="3.40.50.300">
    <property type="entry name" value="P-loop containing nucleotide triphosphate hydrolases"/>
    <property type="match status" value="1"/>
</dbReference>
<evidence type="ECO:0000256" key="2">
    <source>
        <dbReference type="ARBA" id="ARBA00022448"/>
    </source>
</evidence>
<dbReference type="EMBL" id="BSXW01000068">
    <property type="protein sequence ID" value="GMF11188.1"/>
    <property type="molecule type" value="Genomic_DNA"/>
</dbReference>
<evidence type="ECO:0000256" key="6">
    <source>
        <dbReference type="SAM" id="Phobius"/>
    </source>
</evidence>
<keyword evidence="10" id="KW-1185">Reference proteome</keyword>
<dbReference type="Proteomes" id="UP001165083">
    <property type="component" value="Unassembled WGS sequence"/>
</dbReference>
<comment type="subcellular location">
    <subcellularLocation>
        <location evidence="1">Membrane</location>
        <topology evidence="1">Multi-pass membrane protein</topology>
    </subcellularLocation>
</comment>
<name>A0A9W6WNF3_9STRA</name>
<dbReference type="GO" id="GO:0016887">
    <property type="term" value="F:ATP hydrolysis activity"/>
    <property type="evidence" value="ECO:0007669"/>
    <property type="project" value="InterPro"/>
</dbReference>